<dbReference type="InParanoid" id="E9H0G5"/>
<dbReference type="AlphaFoldDB" id="E9H0G5"/>
<organism evidence="1 2">
    <name type="scientific">Daphnia pulex</name>
    <name type="common">Water flea</name>
    <dbReference type="NCBI Taxonomy" id="6669"/>
    <lineage>
        <taxon>Eukaryota</taxon>
        <taxon>Metazoa</taxon>
        <taxon>Ecdysozoa</taxon>
        <taxon>Arthropoda</taxon>
        <taxon>Crustacea</taxon>
        <taxon>Branchiopoda</taxon>
        <taxon>Diplostraca</taxon>
        <taxon>Cladocera</taxon>
        <taxon>Anomopoda</taxon>
        <taxon>Daphniidae</taxon>
        <taxon>Daphnia</taxon>
    </lineage>
</organism>
<gene>
    <name evidence="1" type="ORF">DAPPUDRAFT_306993</name>
</gene>
<proteinExistence type="predicted"/>
<dbReference type="EMBL" id="GL732580">
    <property type="protein sequence ID" value="EFX74822.1"/>
    <property type="molecule type" value="Genomic_DNA"/>
</dbReference>
<dbReference type="OrthoDB" id="5971311at2759"/>
<reference evidence="1 2" key="1">
    <citation type="journal article" date="2011" name="Science">
        <title>The ecoresponsive genome of Daphnia pulex.</title>
        <authorList>
            <person name="Colbourne J.K."/>
            <person name="Pfrender M.E."/>
            <person name="Gilbert D."/>
            <person name="Thomas W.K."/>
            <person name="Tucker A."/>
            <person name="Oakley T.H."/>
            <person name="Tokishita S."/>
            <person name="Aerts A."/>
            <person name="Arnold G.J."/>
            <person name="Basu M.K."/>
            <person name="Bauer D.J."/>
            <person name="Caceres C.E."/>
            <person name="Carmel L."/>
            <person name="Casola C."/>
            <person name="Choi J.H."/>
            <person name="Detter J.C."/>
            <person name="Dong Q."/>
            <person name="Dusheyko S."/>
            <person name="Eads B.D."/>
            <person name="Frohlich T."/>
            <person name="Geiler-Samerotte K.A."/>
            <person name="Gerlach D."/>
            <person name="Hatcher P."/>
            <person name="Jogdeo S."/>
            <person name="Krijgsveld J."/>
            <person name="Kriventseva E.V."/>
            <person name="Kultz D."/>
            <person name="Laforsch C."/>
            <person name="Lindquist E."/>
            <person name="Lopez J."/>
            <person name="Manak J.R."/>
            <person name="Muller J."/>
            <person name="Pangilinan J."/>
            <person name="Patwardhan R.P."/>
            <person name="Pitluck S."/>
            <person name="Pritham E.J."/>
            <person name="Rechtsteiner A."/>
            <person name="Rho M."/>
            <person name="Rogozin I.B."/>
            <person name="Sakarya O."/>
            <person name="Salamov A."/>
            <person name="Schaack S."/>
            <person name="Shapiro H."/>
            <person name="Shiga Y."/>
            <person name="Skalitzky C."/>
            <person name="Smith Z."/>
            <person name="Souvorov A."/>
            <person name="Sung W."/>
            <person name="Tang Z."/>
            <person name="Tsuchiya D."/>
            <person name="Tu H."/>
            <person name="Vos H."/>
            <person name="Wang M."/>
            <person name="Wolf Y.I."/>
            <person name="Yamagata H."/>
            <person name="Yamada T."/>
            <person name="Ye Y."/>
            <person name="Shaw J.R."/>
            <person name="Andrews J."/>
            <person name="Crease T.J."/>
            <person name="Tang H."/>
            <person name="Lucas S.M."/>
            <person name="Robertson H.M."/>
            <person name="Bork P."/>
            <person name="Koonin E.V."/>
            <person name="Zdobnov E.M."/>
            <person name="Grigoriev I.V."/>
            <person name="Lynch M."/>
            <person name="Boore J.L."/>
        </authorList>
    </citation>
    <scope>NUCLEOTIDE SEQUENCE [LARGE SCALE GENOMIC DNA]</scope>
</reference>
<dbReference type="eggNOG" id="ENOG502S2NY">
    <property type="taxonomic scope" value="Eukaryota"/>
</dbReference>
<protein>
    <submittedName>
        <fullName evidence="1">Uncharacterized protein</fullName>
    </submittedName>
</protein>
<keyword evidence="2" id="KW-1185">Reference proteome</keyword>
<dbReference type="PANTHER" id="PTHR33099">
    <property type="entry name" value="FE2OG DIOXYGENASE DOMAIN-CONTAINING PROTEIN"/>
    <property type="match status" value="1"/>
</dbReference>
<evidence type="ECO:0000313" key="1">
    <source>
        <dbReference type="EMBL" id="EFX74822.1"/>
    </source>
</evidence>
<evidence type="ECO:0000313" key="2">
    <source>
        <dbReference type="Proteomes" id="UP000000305"/>
    </source>
</evidence>
<dbReference type="Proteomes" id="UP000000305">
    <property type="component" value="Unassembled WGS sequence"/>
</dbReference>
<dbReference type="PANTHER" id="PTHR33099:SF7">
    <property type="entry name" value="MYND-TYPE DOMAIN-CONTAINING PROTEIN"/>
    <property type="match status" value="1"/>
</dbReference>
<name>E9H0G5_DAPPU</name>
<dbReference type="HOGENOM" id="CLU_320611_0_0_1"/>
<sequence>MAFQELLLNAIGYLTQDSMASNSSLQFTFSQMLDSTDSRLPNIINVTEVGDVHVPVSLLDAERLKFSASPTSFGYGLHNFVQPLLRTSWKIDAEKIRILSLKNPFYETIQSLMEITLKRSKIDVDAIGAEACFKEMVLYQAGGHYVRHRYLMQDPGHFATIVLQVPVEGGHEGGLLTIQHHQNTQVFDHSSDSHQNFYMSVVHADSELEMTPVSKGYRIELIFHIKWNSPAVVFYPPLPDISSFLVALTKIRKDFQCWAEQIDQEGAPQMLVIGLEHRYDAKYHSFGMLKGQDRSVAHLMRSHGLLEVYLALLTRKVTGSTQPTDFKLESSSSDVRSRSSKKINQIQRIAYTVSHWMGVDNLAAQFQELEMESQTQFVGSVFKAGSKPDREEIINHPDSNSLTITRWYNQSVFILWPKSKSFYFDVRHRFDHVLERMEREPLTESSVMLTRVLSLSSEWIKTGPRIFRMLNLCLRFRASQEAIQLMEIMVNESIGIPSDDDARLIAELESQLLGWTSCEELISKLMACKPAEQMDHFAALSQALHDRGSFTGFDVVSQKTLELFFAHVKLSPLLNRSTLAACVDMLIRIEENSESSNLTKLNEFLSYAVQWKMLQQCHLIIDIEHISRRSHVGVNCLLYLSFHVVHNFDPNDESLEDCIVDLVNCFAWLPPHDPNALHLFVERLCQPADHSNSNTHLLKKLVSSIQFLNLPSDLLQELLDARISELKSHQPPKFTWEQKEAQFLGAEEYPEVLAFLQSPEKEMVVKSAFTQIQEARNFADTFFGVMDNCVKLAYSAIAKPLGSGKTTRCLIVKSRHLFLAQSAKFKEDCKELDYLFKQRVVLGFLPLDVSTITQDSFSEFASTLKRIEEEEDLECSIDNDNLPAAKKVKAIGKRASSRKK</sequence>
<dbReference type="KEGG" id="dpx:DAPPUDRAFT_306993"/>
<dbReference type="OMA" id="RPWLEAI"/>
<accession>E9H0G5</accession>
<dbReference type="PhylomeDB" id="E9H0G5"/>